<geneLocation type="mitochondrion" evidence="2"/>
<keyword evidence="1" id="KW-1133">Transmembrane helix</keyword>
<feature type="transmembrane region" description="Helical" evidence="1">
    <location>
        <begin position="52"/>
        <end position="72"/>
    </location>
</feature>
<protein>
    <submittedName>
        <fullName evidence="2">NADH dehydrogenase subunit 4L</fullName>
    </submittedName>
</protein>
<proteinExistence type="predicted"/>
<reference evidence="2" key="1">
    <citation type="submission" date="2014-12" db="EMBL/GenBank/DDBJ databases">
        <authorList>
            <person name="Jaenicke S."/>
        </authorList>
    </citation>
    <scope>NUCLEOTIDE SEQUENCE</scope>
</reference>
<organism evidence="2">
    <name type="scientific">Tetragnatha maxillosa</name>
    <dbReference type="NCBI Taxonomy" id="216284"/>
    <lineage>
        <taxon>Eukaryota</taxon>
        <taxon>Metazoa</taxon>
        <taxon>Ecdysozoa</taxon>
        <taxon>Arthropoda</taxon>
        <taxon>Chelicerata</taxon>
        <taxon>Arachnida</taxon>
        <taxon>Araneae</taxon>
        <taxon>Araneomorphae</taxon>
        <taxon>Entelegynae</taxon>
        <taxon>Araneoidea</taxon>
        <taxon>Tetragnathidae</taxon>
        <taxon>Tetragnatha</taxon>
    </lineage>
</organism>
<dbReference type="AlphaFoldDB" id="A0A0N7BLS5"/>
<reference evidence="2" key="2">
    <citation type="journal article" date="2016" name="Int. J. Biol. Sci.">
        <title>The Complete Mitochondrial Genome of two Tetragnatha Spiders (Araneae: Tetragnathidae): Severe Truncation of tRNAs and Novel Gene Rearrangements in Araneae.</title>
        <authorList>
            <person name="Wang Z.L."/>
            <person name="Li C."/>
            <person name="Fang W.Y."/>
            <person name="Yu X.P."/>
        </authorList>
    </citation>
    <scope>NUCLEOTIDE SEQUENCE</scope>
</reference>
<keyword evidence="1" id="KW-0472">Membrane</keyword>
<feature type="transmembrane region" description="Helical" evidence="1">
    <location>
        <begin position="20"/>
        <end position="40"/>
    </location>
</feature>
<keyword evidence="2" id="KW-0496">Mitochondrion</keyword>
<dbReference type="EMBL" id="KP306789">
    <property type="protein sequence ID" value="AKG65076.1"/>
    <property type="molecule type" value="Genomic_DNA"/>
</dbReference>
<dbReference type="Gene3D" id="1.10.287.3510">
    <property type="match status" value="1"/>
</dbReference>
<evidence type="ECO:0000256" key="1">
    <source>
        <dbReference type="SAM" id="Phobius"/>
    </source>
</evidence>
<sequence length="102" mass="11837">MLMKILFAMSLMSMCWWRKIVILMLLSMEMMLTILFLSITSSNFLSSYFNSMFMLVMMVIGSSMGISMMVTLSRLQNSCNSQLIWLLTFDKNFLIIHAPINI</sequence>
<name>A0A0N7BLS5_9ARAC</name>
<evidence type="ECO:0000313" key="2">
    <source>
        <dbReference type="EMBL" id="AKG65076.1"/>
    </source>
</evidence>
<accession>A0A0N7BLS5</accession>
<keyword evidence="1" id="KW-0812">Transmembrane</keyword>
<gene>
    <name evidence="2" type="primary">ND4L</name>
</gene>